<dbReference type="PATRIC" id="fig|1244083.3.peg.1705"/>
<comment type="caution">
    <text evidence="1">The sequence shown here is derived from an EMBL/GenBank/DDBJ whole genome shotgun (WGS) entry which is preliminary data.</text>
</comment>
<protein>
    <submittedName>
        <fullName evidence="1">Putative phage virion morphogenesis protein</fullName>
    </submittedName>
</protein>
<dbReference type="STRING" id="1244083.CSUNSWCD_2455"/>
<organism evidence="1 2">
    <name type="scientific">Campylobacter showae CSUNSWCD</name>
    <dbReference type="NCBI Taxonomy" id="1244083"/>
    <lineage>
        <taxon>Bacteria</taxon>
        <taxon>Pseudomonadati</taxon>
        <taxon>Campylobacterota</taxon>
        <taxon>Epsilonproteobacteria</taxon>
        <taxon>Campylobacterales</taxon>
        <taxon>Campylobacteraceae</taxon>
        <taxon>Campylobacter</taxon>
    </lineage>
</organism>
<dbReference type="Pfam" id="PF05069">
    <property type="entry name" value="Phage_tail_S"/>
    <property type="match status" value="1"/>
</dbReference>
<dbReference type="InterPro" id="IPR006522">
    <property type="entry name" value="Phage_virion_morphogenesis"/>
</dbReference>
<reference evidence="1 2" key="1">
    <citation type="journal article" date="2013" name="Genome Announc.">
        <title>Genome Sequence of Campylobacter showae UNSWCD, Isolated from a Patient with Crohn's Disease.</title>
        <authorList>
            <person name="Tay A.P."/>
            <person name="Kaakoush N.O."/>
            <person name="Deshpande N.P."/>
            <person name="Chen Z."/>
            <person name="Mitchell H."/>
            <person name="Wilkins M.R."/>
        </authorList>
    </citation>
    <scope>NUCLEOTIDE SEQUENCE [LARGE SCALE GENOMIC DNA]</scope>
    <source>
        <strain evidence="1 2">CSUNSWCD</strain>
    </source>
</reference>
<evidence type="ECO:0000313" key="2">
    <source>
        <dbReference type="Proteomes" id="UP000011939"/>
    </source>
</evidence>
<dbReference type="RefSeq" id="WP_009495261.1">
    <property type="nucleotide sequence ID" value="NZ_AMZQ01000009.1"/>
</dbReference>
<dbReference type="AlphaFoldDB" id="M5IPI0"/>
<proteinExistence type="predicted"/>
<dbReference type="EMBL" id="AMZQ01000009">
    <property type="protein sequence ID" value="EKU10959.1"/>
    <property type="molecule type" value="Genomic_DNA"/>
</dbReference>
<sequence length="196" mass="21625">MPVELKGLEEIQRKLKTLESSLDEAGMRRKLNTIGGMIKNSIMESFENETSPFGQRWKPLSSVTAFANFGGGGIKNVKRGRQNAYYKNEKKQKKSFLSVFGAGGSRRILVLSGALAGHWVVRASAKSVTVSNNSSSGGFAYGLTHQFGTARAGRHRNVHIPARPFLPVDGSGNLEPRLAKDINDYLKEEIIKEFQR</sequence>
<dbReference type="eggNOG" id="COG5005">
    <property type="taxonomic scope" value="Bacteria"/>
</dbReference>
<gene>
    <name evidence="1" type="ORF">CSUNSWCD_2455</name>
</gene>
<name>M5IPI0_9BACT</name>
<accession>M5IPI0</accession>
<evidence type="ECO:0000313" key="1">
    <source>
        <dbReference type="EMBL" id="EKU10959.1"/>
    </source>
</evidence>
<dbReference type="Proteomes" id="UP000011939">
    <property type="component" value="Unassembled WGS sequence"/>
</dbReference>
<dbReference type="OrthoDB" id="1807756at2"/>